<gene>
    <name evidence="5" type="ORF">PCOL08062_LOCUS5249</name>
</gene>
<dbReference type="AlphaFoldDB" id="A0A7R9Y052"/>
<dbReference type="GO" id="GO:0000462">
    <property type="term" value="P:maturation of SSU-rRNA from tricistronic rRNA transcript (SSU-rRNA, 5.8S rRNA, LSU-rRNA)"/>
    <property type="evidence" value="ECO:0007669"/>
    <property type="project" value="InterPro"/>
</dbReference>
<accession>A0A7R9Y052</accession>
<proteinExistence type="inferred from homology"/>
<dbReference type="EMBL" id="HBDZ01006863">
    <property type="protein sequence ID" value="CAD8237585.1"/>
    <property type="molecule type" value="Transcribed_RNA"/>
</dbReference>
<evidence type="ECO:0000256" key="2">
    <source>
        <dbReference type="ARBA" id="ARBA00011022"/>
    </source>
</evidence>
<dbReference type="GO" id="GO:0030688">
    <property type="term" value="C:preribosome, small subunit precursor"/>
    <property type="evidence" value="ECO:0007669"/>
    <property type="project" value="InterPro"/>
</dbReference>
<evidence type="ECO:0000256" key="4">
    <source>
        <dbReference type="SAM" id="MobiDB-lite"/>
    </source>
</evidence>
<feature type="compositionally biased region" description="Basic residues" evidence="4">
    <location>
        <begin position="1"/>
        <end position="10"/>
    </location>
</feature>
<keyword evidence="3" id="KW-0539">Nucleus</keyword>
<organism evidence="5">
    <name type="scientific">Prasinoderma coloniale</name>
    <dbReference type="NCBI Taxonomy" id="156133"/>
    <lineage>
        <taxon>Eukaryota</taxon>
        <taxon>Viridiplantae</taxon>
        <taxon>Prasinodermophyta</taxon>
        <taxon>Prasinodermophyceae</taxon>
        <taxon>Prasinodermales</taxon>
        <taxon>Prasinodermaceae</taxon>
        <taxon>Prasinoderma</taxon>
    </lineage>
</organism>
<dbReference type="Pfam" id="PF15341">
    <property type="entry name" value="SLX9"/>
    <property type="match status" value="1"/>
</dbReference>
<feature type="region of interest" description="Disordered" evidence="4">
    <location>
        <begin position="1"/>
        <end position="24"/>
    </location>
</feature>
<feature type="region of interest" description="Disordered" evidence="4">
    <location>
        <begin position="58"/>
        <end position="84"/>
    </location>
</feature>
<comment type="similarity">
    <text evidence="2">Belongs to the SLX9 family.</text>
</comment>
<dbReference type="GO" id="GO:0005730">
    <property type="term" value="C:nucleolus"/>
    <property type="evidence" value="ECO:0007669"/>
    <property type="project" value="UniProtKB-SubCell"/>
</dbReference>
<feature type="compositionally biased region" description="Basic and acidic residues" evidence="4">
    <location>
        <begin position="166"/>
        <end position="177"/>
    </location>
</feature>
<comment type="subcellular location">
    <subcellularLocation>
        <location evidence="1">Nucleus</location>
        <location evidence="1">Nucleolus</location>
    </subcellularLocation>
</comment>
<feature type="compositionally biased region" description="Basic and acidic residues" evidence="4">
    <location>
        <begin position="128"/>
        <end position="139"/>
    </location>
</feature>
<reference evidence="5" key="1">
    <citation type="submission" date="2021-01" db="EMBL/GenBank/DDBJ databases">
        <authorList>
            <person name="Corre E."/>
            <person name="Pelletier E."/>
            <person name="Niang G."/>
            <person name="Scheremetjew M."/>
            <person name="Finn R."/>
            <person name="Kale V."/>
            <person name="Holt S."/>
            <person name="Cochrane G."/>
            <person name="Meng A."/>
            <person name="Brown T."/>
            <person name="Cohen L."/>
        </authorList>
    </citation>
    <scope>NUCLEOTIDE SEQUENCE</scope>
    <source>
        <strain evidence="5">CCMP1413</strain>
    </source>
</reference>
<evidence type="ECO:0000256" key="1">
    <source>
        <dbReference type="ARBA" id="ARBA00004604"/>
    </source>
</evidence>
<evidence type="ECO:0000313" key="5">
    <source>
        <dbReference type="EMBL" id="CAD8237585.1"/>
    </source>
</evidence>
<evidence type="ECO:0000256" key="3">
    <source>
        <dbReference type="ARBA" id="ARBA00023242"/>
    </source>
</evidence>
<dbReference type="GO" id="GO:0030686">
    <property type="term" value="C:90S preribosome"/>
    <property type="evidence" value="ECO:0007669"/>
    <property type="project" value="InterPro"/>
</dbReference>
<feature type="region of interest" description="Disordered" evidence="4">
    <location>
        <begin position="166"/>
        <end position="216"/>
    </location>
</feature>
<protein>
    <recommendedName>
        <fullName evidence="6">Ribosome biogenesis protein SLX9</fullName>
    </recommendedName>
</protein>
<evidence type="ECO:0008006" key="6">
    <source>
        <dbReference type="Google" id="ProtNLM"/>
    </source>
</evidence>
<sequence length="216" mass="22561">MVRAKVRARTRAADDGDGGPRMMPALTTGVAAKGHRVRKGALVRREAFAERVLAAAEGAANATGKAVPKEKPAQLGKSRSARRRAKRAAGAARAFNFGDVDLEEVLRAQGAGVNTKGKRGASGLLADDATKNKTRERVTVSESARLEQVVSHGAFTADPLGAVRRHLEALLPDEPKSSKASKGGKGSANRNGSARAKEKRARARQGLPVGGDAMRG</sequence>
<feature type="region of interest" description="Disordered" evidence="4">
    <location>
        <begin position="113"/>
        <end position="140"/>
    </location>
</feature>
<dbReference type="InterPro" id="IPR028160">
    <property type="entry name" value="Slx9-like"/>
</dbReference>
<name>A0A7R9Y052_9VIRI</name>